<gene>
    <name evidence="2" type="ORF">AK812_SmicGene13783</name>
</gene>
<name>A0A1Q9E7A0_SYMMI</name>
<feature type="region of interest" description="Disordered" evidence="1">
    <location>
        <begin position="151"/>
        <end position="175"/>
    </location>
</feature>
<evidence type="ECO:0000256" key="1">
    <source>
        <dbReference type="SAM" id="MobiDB-lite"/>
    </source>
</evidence>
<protein>
    <submittedName>
        <fullName evidence="2">Uncharacterized protein</fullName>
    </submittedName>
</protein>
<organism evidence="2 3">
    <name type="scientific">Symbiodinium microadriaticum</name>
    <name type="common">Dinoflagellate</name>
    <name type="synonym">Zooxanthella microadriatica</name>
    <dbReference type="NCBI Taxonomy" id="2951"/>
    <lineage>
        <taxon>Eukaryota</taxon>
        <taxon>Sar</taxon>
        <taxon>Alveolata</taxon>
        <taxon>Dinophyceae</taxon>
        <taxon>Suessiales</taxon>
        <taxon>Symbiodiniaceae</taxon>
        <taxon>Symbiodinium</taxon>
    </lineage>
</organism>
<evidence type="ECO:0000313" key="2">
    <source>
        <dbReference type="EMBL" id="OLQ03295.1"/>
    </source>
</evidence>
<evidence type="ECO:0000313" key="3">
    <source>
        <dbReference type="Proteomes" id="UP000186817"/>
    </source>
</evidence>
<dbReference type="AlphaFoldDB" id="A0A1Q9E7A0"/>
<feature type="region of interest" description="Disordered" evidence="1">
    <location>
        <begin position="424"/>
        <end position="444"/>
    </location>
</feature>
<dbReference type="Proteomes" id="UP000186817">
    <property type="component" value="Unassembled WGS sequence"/>
</dbReference>
<dbReference type="EMBL" id="LSRX01000240">
    <property type="protein sequence ID" value="OLQ03295.1"/>
    <property type="molecule type" value="Genomic_DNA"/>
</dbReference>
<proteinExistence type="predicted"/>
<dbReference type="OrthoDB" id="419308at2759"/>
<sequence length="444" mass="48598">MRSSVRVDDNSHDLSWVQGVTPATLPPPTPLHPRTVLSMRGTATGSWRGTTWSPPSNSVVRHQARVEPTLVINKTLAGRPERGILHDGLHKTTHPAGAWMAATRFELGFARTARYWLVEVDFFAPAPVPDRIQLRTGESFWLEWRGEAADVATEERSHHGSTQQPIEDPQPDNDNNVLLQSLITATATSAEATDDTSFTLPNEYLTSLAYHACYYVSKLQSTNDKNLQPATSAGEGPASPGTTGPTAMVFCITNTFVEAEAALESLAHHHDELPKGHLIKELQRAEALLKDGRAIFKSWARDPNAPGALPGTAASQNALDGIDWSFLALEEGGVATLDAVLHDAWLATQRCNKYMDELLAWIEQQFQDSNGRGSPSPKRRRTEVATGSLSHPVFVNEDPARHQQKAMASPSRASILEVGAPWSTTGRHYLPRSQQRTARATPPQ</sequence>
<feature type="region of interest" description="Disordered" evidence="1">
    <location>
        <begin position="368"/>
        <end position="390"/>
    </location>
</feature>
<reference evidence="2 3" key="1">
    <citation type="submission" date="2016-02" db="EMBL/GenBank/DDBJ databases">
        <title>Genome analysis of coral dinoflagellate symbionts highlights evolutionary adaptations to a symbiotic lifestyle.</title>
        <authorList>
            <person name="Aranda M."/>
            <person name="Li Y."/>
            <person name="Liew Y.J."/>
            <person name="Baumgarten S."/>
            <person name="Simakov O."/>
            <person name="Wilson M."/>
            <person name="Piel J."/>
            <person name="Ashoor H."/>
            <person name="Bougouffa S."/>
            <person name="Bajic V.B."/>
            <person name="Ryu T."/>
            <person name="Ravasi T."/>
            <person name="Bayer T."/>
            <person name="Micklem G."/>
            <person name="Kim H."/>
            <person name="Bhak J."/>
            <person name="Lajeunesse T.C."/>
            <person name="Voolstra C.R."/>
        </authorList>
    </citation>
    <scope>NUCLEOTIDE SEQUENCE [LARGE SCALE GENOMIC DNA]</scope>
    <source>
        <strain evidence="2 3">CCMP2467</strain>
    </source>
</reference>
<comment type="caution">
    <text evidence="2">The sequence shown here is derived from an EMBL/GenBank/DDBJ whole genome shotgun (WGS) entry which is preliminary data.</text>
</comment>
<keyword evidence="3" id="KW-1185">Reference proteome</keyword>
<feature type="compositionally biased region" description="Polar residues" evidence="1">
    <location>
        <begin position="424"/>
        <end position="438"/>
    </location>
</feature>
<accession>A0A1Q9E7A0</accession>